<proteinExistence type="inferred from homology"/>
<evidence type="ECO:0000259" key="8">
    <source>
        <dbReference type="PROSITE" id="PS50253"/>
    </source>
</evidence>
<comment type="subcellular location">
    <subcellularLocation>
        <location evidence="1">Cell membrane</location>
        <topology evidence="1">Multi-pass membrane protein</topology>
    </subcellularLocation>
</comment>
<dbReference type="GO" id="GO:0016491">
    <property type="term" value="F:oxidoreductase activity"/>
    <property type="evidence" value="ECO:0007669"/>
    <property type="project" value="UniProtKB-KW"/>
</dbReference>
<dbReference type="GO" id="GO:0004129">
    <property type="term" value="F:cytochrome-c oxidase activity"/>
    <property type="evidence" value="ECO:0007669"/>
    <property type="project" value="InterPro"/>
</dbReference>
<dbReference type="SUPFAM" id="SSF81452">
    <property type="entry name" value="Cytochrome c oxidase subunit III-like"/>
    <property type="match status" value="1"/>
</dbReference>
<dbReference type="PROSITE" id="PS50253">
    <property type="entry name" value="COX3"/>
    <property type="match status" value="1"/>
</dbReference>
<accession>E6PY64</accession>
<gene>
    <name evidence="9" type="primary">ctaE</name>
    <name evidence="9" type="ORF">CARN3_0837</name>
</gene>
<dbReference type="GO" id="GO:0019646">
    <property type="term" value="P:aerobic electron transport chain"/>
    <property type="evidence" value="ECO:0007669"/>
    <property type="project" value="InterPro"/>
</dbReference>
<dbReference type="CDD" id="cd00386">
    <property type="entry name" value="Heme_Cu_Oxidase_III_like"/>
    <property type="match status" value="1"/>
</dbReference>
<dbReference type="EMBL" id="CABN01000064">
    <property type="protein sequence ID" value="CBH99873.1"/>
    <property type="molecule type" value="Genomic_DNA"/>
</dbReference>
<evidence type="ECO:0000256" key="3">
    <source>
        <dbReference type="ARBA" id="ARBA00022475"/>
    </source>
</evidence>
<dbReference type="Gene3D" id="1.20.120.80">
    <property type="entry name" value="Cytochrome c oxidase, subunit III, four-helix bundle"/>
    <property type="match status" value="1"/>
</dbReference>
<name>E6PY64_9ZZZZ</name>
<evidence type="ECO:0000256" key="6">
    <source>
        <dbReference type="ARBA" id="ARBA00023136"/>
    </source>
</evidence>
<keyword evidence="6 7" id="KW-0472">Membrane</keyword>
<dbReference type="PANTHER" id="PTHR11403">
    <property type="entry name" value="CYTOCHROME C OXIDASE SUBUNIT III"/>
    <property type="match status" value="1"/>
</dbReference>
<organism evidence="9">
    <name type="scientific">mine drainage metagenome</name>
    <dbReference type="NCBI Taxonomy" id="410659"/>
    <lineage>
        <taxon>unclassified sequences</taxon>
        <taxon>metagenomes</taxon>
        <taxon>ecological metagenomes</taxon>
    </lineage>
</organism>
<feature type="transmembrane region" description="Helical" evidence="7">
    <location>
        <begin position="26"/>
        <end position="50"/>
    </location>
</feature>
<evidence type="ECO:0000256" key="2">
    <source>
        <dbReference type="ARBA" id="ARBA00010581"/>
    </source>
</evidence>
<feature type="transmembrane region" description="Helical" evidence="7">
    <location>
        <begin position="96"/>
        <end position="117"/>
    </location>
</feature>
<dbReference type="EC" id="1.9.3.1" evidence="9"/>
<evidence type="ECO:0000313" key="9">
    <source>
        <dbReference type="EMBL" id="CBH99873.1"/>
    </source>
</evidence>
<dbReference type="InterPro" id="IPR000298">
    <property type="entry name" value="Cyt_c_oxidase-like_su3"/>
</dbReference>
<evidence type="ECO:0000256" key="4">
    <source>
        <dbReference type="ARBA" id="ARBA00022692"/>
    </source>
</evidence>
<protein>
    <submittedName>
        <fullName evidence="9">Cytochrome c oxidase, subunit III</fullName>
        <ecNumber evidence="9">1.9.3.1</ecNumber>
    </submittedName>
</protein>
<dbReference type="AlphaFoldDB" id="E6PY64"/>
<reference evidence="9" key="1">
    <citation type="submission" date="2009-10" db="EMBL/GenBank/DDBJ databases">
        <title>Diversity of trophic interactions inside an arsenic-rich microbial ecosystem.</title>
        <authorList>
            <person name="Bertin P.N."/>
            <person name="Heinrich-Salmeron A."/>
            <person name="Pelletier E."/>
            <person name="Goulhen-Chollet F."/>
            <person name="Arsene-Ploetze F."/>
            <person name="Gallien S."/>
            <person name="Calteau A."/>
            <person name="Vallenet D."/>
            <person name="Casiot C."/>
            <person name="Chane-Woon-Ming B."/>
            <person name="Giloteaux L."/>
            <person name="Barakat M."/>
            <person name="Bonnefoy V."/>
            <person name="Bruneel O."/>
            <person name="Chandler M."/>
            <person name="Cleiss J."/>
            <person name="Duran R."/>
            <person name="Elbaz-Poulichet F."/>
            <person name="Fonknechten N."/>
            <person name="Lauga B."/>
            <person name="Mornico D."/>
            <person name="Ortet P."/>
            <person name="Schaeffer C."/>
            <person name="Siguier P."/>
            <person name="Alexander Thil Smith A."/>
            <person name="Van Dorsselaer A."/>
            <person name="Weissenbach J."/>
            <person name="Medigue C."/>
            <person name="Le Paslier D."/>
        </authorList>
    </citation>
    <scope>NUCLEOTIDE SEQUENCE</scope>
</reference>
<dbReference type="InterPro" id="IPR024791">
    <property type="entry name" value="Cyt_c/ubiquinol_Oxase_su3"/>
</dbReference>
<comment type="similarity">
    <text evidence="2">Belongs to the cytochrome c oxidase subunit 3 family.</text>
</comment>
<evidence type="ECO:0000256" key="7">
    <source>
        <dbReference type="SAM" id="Phobius"/>
    </source>
</evidence>
<dbReference type="InterPro" id="IPR013833">
    <property type="entry name" value="Cyt_c_oxidase_su3_a-hlx"/>
</dbReference>
<keyword evidence="5 7" id="KW-1133">Transmembrane helix</keyword>
<keyword evidence="3" id="KW-1003">Cell membrane</keyword>
<dbReference type="Pfam" id="PF00510">
    <property type="entry name" value="COX3"/>
    <property type="match status" value="1"/>
</dbReference>
<feature type="transmembrane region" description="Helical" evidence="7">
    <location>
        <begin position="62"/>
        <end position="84"/>
    </location>
</feature>
<evidence type="ECO:0000256" key="5">
    <source>
        <dbReference type="ARBA" id="ARBA00022989"/>
    </source>
</evidence>
<dbReference type="InterPro" id="IPR035973">
    <property type="entry name" value="Cyt_c_oxidase_su3-like_sf"/>
</dbReference>
<feature type="domain" description="Heme-copper oxidase subunit III family profile" evidence="8">
    <location>
        <begin position="26"/>
        <end position="201"/>
    </location>
</feature>
<evidence type="ECO:0000256" key="1">
    <source>
        <dbReference type="ARBA" id="ARBA00004651"/>
    </source>
</evidence>
<comment type="caution">
    <text evidence="9">The sequence shown here is derived from an EMBL/GenBank/DDBJ whole genome shotgun (WGS) entry which is preliminary data.</text>
</comment>
<sequence>MMQTPVTVPVSIDSETPWVLPNRGIVGMWCLIAAEAAIFLIFVVAYIYYLGKSLTGPLPSQILKLPIVGTICLLSSSLTVHAAVSALRKGKVQRCTLALAATVLLGAAFLWTTAAEWHHLIYEEGFTIRTNLFGTTYYSLVGLHASHVVVGLLFLTAAFLFSVSGRVGEVHAERLEVLSLYWHFVDAVWVVVFLVVYVLGR</sequence>
<dbReference type="GO" id="GO:0005886">
    <property type="term" value="C:plasma membrane"/>
    <property type="evidence" value="ECO:0007669"/>
    <property type="project" value="UniProtKB-SubCell"/>
</dbReference>
<dbReference type="PANTHER" id="PTHR11403:SF2">
    <property type="entry name" value="CYTOCHROME BO(3) UBIQUINOL OXIDASE SUBUNIT 3"/>
    <property type="match status" value="1"/>
</dbReference>
<keyword evidence="4 7" id="KW-0812">Transmembrane</keyword>
<feature type="transmembrane region" description="Helical" evidence="7">
    <location>
        <begin position="137"/>
        <end position="161"/>
    </location>
</feature>
<keyword evidence="9" id="KW-0560">Oxidoreductase</keyword>
<feature type="transmembrane region" description="Helical" evidence="7">
    <location>
        <begin position="181"/>
        <end position="200"/>
    </location>
</feature>